<evidence type="ECO:0000259" key="3">
    <source>
        <dbReference type="PROSITE" id="PS50977"/>
    </source>
</evidence>
<dbReference type="PANTHER" id="PTHR43479:SF11">
    <property type="entry name" value="ACREF_ENVCD OPERON REPRESSOR-RELATED"/>
    <property type="match status" value="1"/>
</dbReference>
<evidence type="ECO:0000313" key="4">
    <source>
        <dbReference type="EMBL" id="NEW07636.1"/>
    </source>
</evidence>
<dbReference type="RefSeq" id="WP_163948966.1">
    <property type="nucleotide sequence ID" value="NZ_JAAIKC010000006.1"/>
</dbReference>
<dbReference type="PROSITE" id="PS50977">
    <property type="entry name" value="HTH_TETR_2"/>
    <property type="match status" value="1"/>
</dbReference>
<feature type="DNA-binding region" description="H-T-H motif" evidence="2">
    <location>
        <begin position="28"/>
        <end position="47"/>
    </location>
</feature>
<dbReference type="PROSITE" id="PS01081">
    <property type="entry name" value="HTH_TETR_1"/>
    <property type="match status" value="1"/>
</dbReference>
<comment type="caution">
    <text evidence="4">The sequence shown here is derived from an EMBL/GenBank/DDBJ whole genome shotgun (WGS) entry which is preliminary data.</text>
</comment>
<dbReference type="InterPro" id="IPR050624">
    <property type="entry name" value="HTH-type_Tx_Regulator"/>
</dbReference>
<evidence type="ECO:0000256" key="2">
    <source>
        <dbReference type="PROSITE-ProRule" id="PRU00335"/>
    </source>
</evidence>
<dbReference type="GO" id="GO:0003677">
    <property type="term" value="F:DNA binding"/>
    <property type="evidence" value="ECO:0007669"/>
    <property type="project" value="UniProtKB-UniRule"/>
</dbReference>
<dbReference type="InterPro" id="IPR023772">
    <property type="entry name" value="DNA-bd_HTH_TetR-type_CS"/>
</dbReference>
<organism evidence="4">
    <name type="scientific">Paenibacillus sp. SYP-B3998</name>
    <dbReference type="NCBI Taxonomy" id="2678564"/>
    <lineage>
        <taxon>Bacteria</taxon>
        <taxon>Bacillati</taxon>
        <taxon>Bacillota</taxon>
        <taxon>Bacilli</taxon>
        <taxon>Bacillales</taxon>
        <taxon>Paenibacillaceae</taxon>
        <taxon>Paenibacillus</taxon>
    </lineage>
</organism>
<sequence>MKKKELTSNQLIEAAFNLFAQHGIEKTSLAMIAKEVGISKPSIYYHFTSKEELVQRIFEHIFSEYHFKHYFPIEEFNENNFWDKLYLGGLQMLPENEEEHYSIMRILNEFMLSAGRDENYAKRMISMQQEFLDGFCDLLKKGAELGVISSQQTKAKAHMLALVIDNLSTYMMMGLNLDFEQIWKESVNSVFMNGGK</sequence>
<dbReference type="EMBL" id="JAAIKC010000006">
    <property type="protein sequence ID" value="NEW07636.1"/>
    <property type="molecule type" value="Genomic_DNA"/>
</dbReference>
<dbReference type="AlphaFoldDB" id="A0A6G3ZZI6"/>
<gene>
    <name evidence="4" type="ORF">GK047_16670</name>
</gene>
<dbReference type="Gene3D" id="1.10.10.60">
    <property type="entry name" value="Homeodomain-like"/>
    <property type="match status" value="1"/>
</dbReference>
<dbReference type="InterPro" id="IPR001647">
    <property type="entry name" value="HTH_TetR"/>
</dbReference>
<dbReference type="SUPFAM" id="SSF46689">
    <property type="entry name" value="Homeodomain-like"/>
    <property type="match status" value="1"/>
</dbReference>
<dbReference type="PRINTS" id="PR00455">
    <property type="entry name" value="HTHTETR"/>
</dbReference>
<dbReference type="Gene3D" id="1.10.357.10">
    <property type="entry name" value="Tetracycline Repressor, domain 2"/>
    <property type="match status" value="1"/>
</dbReference>
<accession>A0A6G3ZZI6</accession>
<dbReference type="InterPro" id="IPR009057">
    <property type="entry name" value="Homeodomain-like_sf"/>
</dbReference>
<reference evidence="4" key="1">
    <citation type="submission" date="2020-02" db="EMBL/GenBank/DDBJ databases">
        <authorList>
            <person name="Shen X.-R."/>
            <person name="Zhang Y.-X."/>
        </authorList>
    </citation>
    <scope>NUCLEOTIDE SEQUENCE</scope>
    <source>
        <strain evidence="4">SYP-B3998</strain>
    </source>
</reference>
<proteinExistence type="predicted"/>
<dbReference type="InterPro" id="IPR036271">
    <property type="entry name" value="Tet_transcr_reg_TetR-rel_C_sf"/>
</dbReference>
<dbReference type="PANTHER" id="PTHR43479">
    <property type="entry name" value="ACREF/ENVCD OPERON REPRESSOR-RELATED"/>
    <property type="match status" value="1"/>
</dbReference>
<feature type="domain" description="HTH tetR-type" evidence="3">
    <location>
        <begin position="5"/>
        <end position="65"/>
    </location>
</feature>
<protein>
    <submittedName>
        <fullName evidence="4">TetR/AcrR family transcriptional regulator</fullName>
    </submittedName>
</protein>
<name>A0A6G3ZZI6_9BACL</name>
<dbReference type="Pfam" id="PF00440">
    <property type="entry name" value="TetR_N"/>
    <property type="match status" value="1"/>
</dbReference>
<keyword evidence="1 2" id="KW-0238">DNA-binding</keyword>
<dbReference type="SUPFAM" id="SSF48498">
    <property type="entry name" value="Tetracyclin repressor-like, C-terminal domain"/>
    <property type="match status" value="1"/>
</dbReference>
<evidence type="ECO:0000256" key="1">
    <source>
        <dbReference type="ARBA" id="ARBA00023125"/>
    </source>
</evidence>